<feature type="transmembrane region" description="Helical" evidence="1">
    <location>
        <begin position="143"/>
        <end position="163"/>
    </location>
</feature>
<dbReference type="OrthoDB" id="9788724at2"/>
<dbReference type="PANTHER" id="PTHR31061">
    <property type="entry name" value="LD22376P"/>
    <property type="match status" value="1"/>
</dbReference>
<feature type="transmembrane region" description="Helical" evidence="1">
    <location>
        <begin position="21"/>
        <end position="40"/>
    </location>
</feature>
<keyword evidence="4" id="KW-1185">Reference proteome</keyword>
<keyword evidence="1" id="KW-0472">Membrane</keyword>
<feature type="transmembrane region" description="Helical" evidence="1">
    <location>
        <begin position="175"/>
        <end position="197"/>
    </location>
</feature>
<feature type="transmembrane region" description="Helical" evidence="1">
    <location>
        <begin position="202"/>
        <end position="219"/>
    </location>
</feature>
<dbReference type="Pfam" id="PF16401">
    <property type="entry name" value="DUF5009"/>
    <property type="match status" value="1"/>
</dbReference>
<feature type="transmembrane region" description="Helical" evidence="1">
    <location>
        <begin position="239"/>
        <end position="257"/>
    </location>
</feature>
<evidence type="ECO:0000313" key="3">
    <source>
        <dbReference type="EMBL" id="RAJ10934.1"/>
    </source>
</evidence>
<comment type="caution">
    <text evidence="3">The sequence shown here is derived from an EMBL/GenBank/DDBJ whole genome shotgun (WGS) entry which is preliminary data.</text>
</comment>
<evidence type="ECO:0000313" key="4">
    <source>
        <dbReference type="Proteomes" id="UP000249547"/>
    </source>
</evidence>
<feature type="domain" description="DUF5009" evidence="2">
    <location>
        <begin position="10"/>
        <end position="222"/>
    </location>
</feature>
<dbReference type="PANTHER" id="PTHR31061:SF24">
    <property type="entry name" value="LD22376P"/>
    <property type="match status" value="1"/>
</dbReference>
<dbReference type="RefSeq" id="WP_158538507.1">
    <property type="nucleotide sequence ID" value="NZ_QLLL01000001.1"/>
</dbReference>
<feature type="transmembrane region" description="Helical" evidence="1">
    <location>
        <begin position="298"/>
        <end position="317"/>
    </location>
</feature>
<keyword evidence="1" id="KW-1133">Transmembrane helix</keyword>
<feature type="transmembrane region" description="Helical" evidence="1">
    <location>
        <begin position="116"/>
        <end position="136"/>
    </location>
</feature>
<feature type="transmembrane region" description="Helical" evidence="1">
    <location>
        <begin position="85"/>
        <end position="104"/>
    </location>
</feature>
<feature type="transmembrane region" description="Helical" evidence="1">
    <location>
        <begin position="368"/>
        <end position="387"/>
    </location>
</feature>
<organism evidence="3 4">
    <name type="scientific">Chitinophaga skermanii</name>
    <dbReference type="NCBI Taxonomy" id="331697"/>
    <lineage>
        <taxon>Bacteria</taxon>
        <taxon>Pseudomonadati</taxon>
        <taxon>Bacteroidota</taxon>
        <taxon>Chitinophagia</taxon>
        <taxon>Chitinophagales</taxon>
        <taxon>Chitinophagaceae</taxon>
        <taxon>Chitinophaga</taxon>
    </lineage>
</organism>
<evidence type="ECO:0000256" key="1">
    <source>
        <dbReference type="SAM" id="Phobius"/>
    </source>
</evidence>
<accession>A0A327R5F8</accession>
<dbReference type="AlphaFoldDB" id="A0A327R5F8"/>
<evidence type="ECO:0000259" key="2">
    <source>
        <dbReference type="Pfam" id="PF16401"/>
    </source>
</evidence>
<feature type="transmembrane region" description="Helical" evidence="1">
    <location>
        <begin position="337"/>
        <end position="362"/>
    </location>
</feature>
<name>A0A327R5F8_9BACT</name>
<protein>
    <submittedName>
        <fullName evidence="3">Uncharacterized protein DUF5009</fullName>
    </submittedName>
</protein>
<dbReference type="EMBL" id="QLLL01000001">
    <property type="protein sequence ID" value="RAJ10934.1"/>
    <property type="molecule type" value="Genomic_DNA"/>
</dbReference>
<feature type="transmembrane region" description="Helical" evidence="1">
    <location>
        <begin position="269"/>
        <end position="286"/>
    </location>
</feature>
<sequence length="395" mass="43992">MSSPTTAARIRSIDVLRGLTILVMVFVNELAGVSGMPQWAKHMPGSADGMSFVDVVFPAFLFIVGMSIPFAIKNRLSKGDTMGKVVWHIVFRTLGLLVLGLFMVNAEGGYNEEKMLIPIPAWSLLFYLFVILIWKVYYSENKVYVYTMKGIGVAGLIALYFLYKGGENGDEGMKIHWWGILGLIGWAYFFAAIIYLLTKDKLIWMFTAIAACIVFYVLGKTPGLEGSFFSAHSGHAIHTSLVLCGLTLSTIFFGKRYGKWSFRAKYERALAYGLALAVAAFILHYFYPISKIGATPPWALYCSAICTVLYMIIYLIVDIKQQYKWTGFLQPAASNPLLTYIIPFIIGSAIWLSGVEVIPAAWKVGAAGVVWSIAFSFLVLGISYLLTKWKLRLQL</sequence>
<dbReference type="InterPro" id="IPR032176">
    <property type="entry name" value="DUF5009"/>
</dbReference>
<proteinExistence type="predicted"/>
<dbReference type="Proteomes" id="UP000249547">
    <property type="component" value="Unassembled WGS sequence"/>
</dbReference>
<keyword evidence="1" id="KW-0812">Transmembrane</keyword>
<reference evidence="3 4" key="1">
    <citation type="submission" date="2018-06" db="EMBL/GenBank/DDBJ databases">
        <title>Genomic Encyclopedia of Archaeal and Bacterial Type Strains, Phase II (KMG-II): from individual species to whole genera.</title>
        <authorList>
            <person name="Goeker M."/>
        </authorList>
    </citation>
    <scope>NUCLEOTIDE SEQUENCE [LARGE SCALE GENOMIC DNA]</scope>
    <source>
        <strain evidence="3 4">DSM 23857</strain>
    </source>
</reference>
<gene>
    <name evidence="3" type="ORF">LX64_00541</name>
</gene>
<feature type="transmembrane region" description="Helical" evidence="1">
    <location>
        <begin position="52"/>
        <end position="73"/>
    </location>
</feature>